<feature type="transmembrane region" description="Helical" evidence="1">
    <location>
        <begin position="26"/>
        <end position="50"/>
    </location>
</feature>
<dbReference type="AlphaFoldDB" id="A0A6S6M0T6"/>
<evidence type="ECO:0000313" key="3">
    <source>
        <dbReference type="Proteomes" id="UP000515472"/>
    </source>
</evidence>
<dbReference type="Proteomes" id="UP000515472">
    <property type="component" value="Chromosome"/>
</dbReference>
<proteinExistence type="predicted"/>
<protein>
    <submittedName>
        <fullName evidence="2">Uncharacterized protein</fullName>
    </submittedName>
</protein>
<sequence length="138" mass="15176">MVSLDTIGIPSLYSRQLMREKPLFKYVSWFILASVFLVLCNGVCSTAHALESQISSLQDYAGTDVAASVGAPCCPDDHHDSDSPACDDCVNCLCHVTVAPQLFRLNYLPVFSDLSSFTSFRLIPEVYLPKFIPPQNLA</sequence>
<organism evidence="2 3">
    <name type="scientific">Citrifermentans bremense</name>
    <dbReference type="NCBI Taxonomy" id="60035"/>
    <lineage>
        <taxon>Bacteria</taxon>
        <taxon>Pseudomonadati</taxon>
        <taxon>Thermodesulfobacteriota</taxon>
        <taxon>Desulfuromonadia</taxon>
        <taxon>Geobacterales</taxon>
        <taxon>Geobacteraceae</taxon>
        <taxon>Citrifermentans</taxon>
    </lineage>
</organism>
<keyword evidence="1" id="KW-0472">Membrane</keyword>
<accession>A0A6S6M0T6</accession>
<dbReference type="EMBL" id="AP023213">
    <property type="protein sequence ID" value="BCG47010.1"/>
    <property type="molecule type" value="Genomic_DNA"/>
</dbReference>
<evidence type="ECO:0000313" key="2">
    <source>
        <dbReference type="EMBL" id="BCG47010.1"/>
    </source>
</evidence>
<keyword evidence="1" id="KW-1133">Transmembrane helix</keyword>
<keyword evidence="3" id="KW-1185">Reference proteome</keyword>
<evidence type="ECO:0000256" key="1">
    <source>
        <dbReference type="SAM" id="Phobius"/>
    </source>
</evidence>
<name>A0A6S6M0T6_9BACT</name>
<dbReference type="KEGG" id="gbn:GEOBRER4_17600"/>
<gene>
    <name evidence="2" type="ORF">GEOBRER4_n1832</name>
</gene>
<keyword evidence="1" id="KW-0812">Transmembrane</keyword>
<reference evidence="2 3" key="1">
    <citation type="submission" date="2020-06" db="EMBL/GenBank/DDBJ databases">
        <title>Interaction of electrochemicaly active bacteria, Geobacter bremensis R4 on different carbon anode.</title>
        <authorList>
            <person name="Meng L."/>
            <person name="Yoshida N."/>
        </authorList>
    </citation>
    <scope>NUCLEOTIDE SEQUENCE [LARGE SCALE GENOMIC DNA]</scope>
    <source>
        <strain evidence="2 3">R4</strain>
    </source>
</reference>